<protein>
    <submittedName>
        <fullName evidence="3">Universal stress protein UspA</fullName>
    </submittedName>
</protein>
<evidence type="ECO:0000259" key="2">
    <source>
        <dbReference type="Pfam" id="PF00582"/>
    </source>
</evidence>
<dbReference type="Proteomes" id="UP000228945">
    <property type="component" value="Chromosome"/>
</dbReference>
<dbReference type="PANTHER" id="PTHR46268">
    <property type="entry name" value="STRESS RESPONSE PROTEIN NHAX"/>
    <property type="match status" value="1"/>
</dbReference>
<evidence type="ECO:0000313" key="3">
    <source>
        <dbReference type="EMBL" id="ATQ44942.1"/>
    </source>
</evidence>
<dbReference type="InterPro" id="IPR006016">
    <property type="entry name" value="UspA"/>
</dbReference>
<dbReference type="InterPro" id="IPR014729">
    <property type="entry name" value="Rossmann-like_a/b/a_fold"/>
</dbReference>
<dbReference type="Pfam" id="PF00582">
    <property type="entry name" value="Usp"/>
    <property type="match status" value="1"/>
</dbReference>
<proteinExistence type="inferred from homology"/>
<dbReference type="Gene3D" id="3.40.50.620">
    <property type="entry name" value="HUPs"/>
    <property type="match status" value="1"/>
</dbReference>
<dbReference type="PRINTS" id="PR01438">
    <property type="entry name" value="UNVRSLSTRESS"/>
</dbReference>
<dbReference type="KEGG" id="cmb:CSW64_08860"/>
<dbReference type="EMBL" id="CP024201">
    <property type="protein sequence ID" value="ATQ44942.1"/>
    <property type="molecule type" value="Genomic_DNA"/>
</dbReference>
<gene>
    <name evidence="3" type="ORF">CSW64_08860</name>
</gene>
<dbReference type="CDD" id="cd00293">
    <property type="entry name" value="USP-like"/>
    <property type="match status" value="1"/>
</dbReference>
<dbReference type="PANTHER" id="PTHR46268:SF6">
    <property type="entry name" value="UNIVERSAL STRESS PROTEIN UP12"/>
    <property type="match status" value="1"/>
</dbReference>
<evidence type="ECO:0000256" key="1">
    <source>
        <dbReference type="ARBA" id="ARBA00008791"/>
    </source>
</evidence>
<dbReference type="InterPro" id="IPR006015">
    <property type="entry name" value="Universal_stress_UspA"/>
</dbReference>
<reference evidence="3 4" key="1">
    <citation type="submission" date="2017-10" db="EMBL/GenBank/DDBJ databases">
        <title>Genome sequence of Caulobacter mirabilis FWC38.</title>
        <authorList>
            <person name="Fiebig A."/>
            <person name="Crosson S."/>
        </authorList>
    </citation>
    <scope>NUCLEOTIDE SEQUENCE [LARGE SCALE GENOMIC DNA]</scope>
    <source>
        <strain evidence="3 4">FWC 38</strain>
    </source>
</reference>
<evidence type="ECO:0000313" key="4">
    <source>
        <dbReference type="Proteomes" id="UP000228945"/>
    </source>
</evidence>
<feature type="domain" description="UspA" evidence="2">
    <location>
        <begin position="2"/>
        <end position="135"/>
    </location>
</feature>
<accession>A0A2D2B3U7</accession>
<name>A0A2D2B3U7_9CAUL</name>
<comment type="similarity">
    <text evidence="1">Belongs to the universal stress protein A family.</text>
</comment>
<organism evidence="3 4">
    <name type="scientific">Caulobacter mirabilis</name>
    <dbReference type="NCBI Taxonomy" id="69666"/>
    <lineage>
        <taxon>Bacteria</taxon>
        <taxon>Pseudomonadati</taxon>
        <taxon>Pseudomonadota</taxon>
        <taxon>Alphaproteobacteria</taxon>
        <taxon>Caulobacterales</taxon>
        <taxon>Caulobacteraceae</taxon>
        <taxon>Caulobacter</taxon>
    </lineage>
</organism>
<sequence>MLVAVDIDDPTNTERELARALFLASDLGRIRLINVRPARSFRYDVYLPDSFDTEELARHDAELYAWAQKSGLPPERISTVVRTGSVAGEVLAEAMEWKADLIIVGSHHPTTLTRLLGSNAERIVREATVSVLVARD</sequence>
<dbReference type="AlphaFoldDB" id="A0A2D2B3U7"/>
<dbReference type="SUPFAM" id="SSF52402">
    <property type="entry name" value="Adenine nucleotide alpha hydrolases-like"/>
    <property type="match status" value="1"/>
</dbReference>
<keyword evidence="4" id="KW-1185">Reference proteome</keyword>